<accession>A0AAD4CZT4</accession>
<keyword evidence="3" id="KW-1185">Reference proteome</keyword>
<feature type="non-terminal residue" evidence="2">
    <location>
        <position position="1"/>
    </location>
</feature>
<evidence type="ECO:0000256" key="1">
    <source>
        <dbReference type="SAM" id="Phobius"/>
    </source>
</evidence>
<gene>
    <name evidence="2" type="ORF">BGZ95_008646</name>
</gene>
<dbReference type="Proteomes" id="UP001194580">
    <property type="component" value="Unassembled WGS sequence"/>
</dbReference>
<keyword evidence="1" id="KW-0812">Transmembrane</keyword>
<keyword evidence="1" id="KW-0472">Membrane</keyword>
<dbReference type="AlphaFoldDB" id="A0AAD4CZT4"/>
<proteinExistence type="predicted"/>
<feature type="transmembrane region" description="Helical" evidence="1">
    <location>
        <begin position="21"/>
        <end position="40"/>
    </location>
</feature>
<organism evidence="2 3">
    <name type="scientific">Linnemannia exigua</name>
    <dbReference type="NCBI Taxonomy" id="604196"/>
    <lineage>
        <taxon>Eukaryota</taxon>
        <taxon>Fungi</taxon>
        <taxon>Fungi incertae sedis</taxon>
        <taxon>Mucoromycota</taxon>
        <taxon>Mortierellomycotina</taxon>
        <taxon>Mortierellomycetes</taxon>
        <taxon>Mortierellales</taxon>
        <taxon>Mortierellaceae</taxon>
        <taxon>Linnemannia</taxon>
    </lineage>
</organism>
<evidence type="ECO:0000313" key="3">
    <source>
        <dbReference type="Proteomes" id="UP001194580"/>
    </source>
</evidence>
<feature type="non-terminal residue" evidence="2">
    <location>
        <position position="124"/>
    </location>
</feature>
<name>A0AAD4CZT4_9FUNG</name>
<dbReference type="EMBL" id="JAAAIL010004645">
    <property type="protein sequence ID" value="KAG0247491.1"/>
    <property type="molecule type" value="Genomic_DNA"/>
</dbReference>
<keyword evidence="1" id="KW-1133">Transmembrane helix</keyword>
<evidence type="ECO:0000313" key="2">
    <source>
        <dbReference type="EMBL" id="KAG0247491.1"/>
    </source>
</evidence>
<protein>
    <submittedName>
        <fullName evidence="2">Uncharacterized protein</fullName>
    </submittedName>
</protein>
<sequence>NKILAKIRAGIALRSSRSLSVLGRATIVNALILSRLWHLAWVMSFPTWFLTKVRGTITGFLCPFKPAASWKVITTLRHQGGLGVIDPRIQHQVFLLKYLRNAASDSISWGKDVVLDLILWKTKA</sequence>
<reference evidence="2" key="1">
    <citation type="journal article" date="2020" name="Fungal Divers.">
        <title>Resolving the Mortierellaceae phylogeny through synthesis of multi-gene phylogenetics and phylogenomics.</title>
        <authorList>
            <person name="Vandepol N."/>
            <person name="Liber J."/>
            <person name="Desiro A."/>
            <person name="Na H."/>
            <person name="Kennedy M."/>
            <person name="Barry K."/>
            <person name="Grigoriev I.V."/>
            <person name="Miller A.N."/>
            <person name="O'Donnell K."/>
            <person name="Stajich J.E."/>
            <person name="Bonito G."/>
        </authorList>
    </citation>
    <scope>NUCLEOTIDE SEQUENCE</scope>
    <source>
        <strain evidence="2">NRRL 28262</strain>
    </source>
</reference>
<comment type="caution">
    <text evidence="2">The sequence shown here is derived from an EMBL/GenBank/DDBJ whole genome shotgun (WGS) entry which is preliminary data.</text>
</comment>